<keyword evidence="1" id="KW-0732">Signal</keyword>
<feature type="chain" id="PRO_5012611899" description="Phytase-like domain-containing protein" evidence="1">
    <location>
        <begin position="20"/>
        <end position="293"/>
    </location>
</feature>
<dbReference type="InterPro" id="IPR027372">
    <property type="entry name" value="Phytase-like_dom"/>
</dbReference>
<comment type="caution">
    <text evidence="3">The sequence shown here is derived from an EMBL/GenBank/DDBJ whole genome shotgun (WGS) entry which is preliminary data.</text>
</comment>
<dbReference type="EMBL" id="MLCB01000203">
    <property type="protein sequence ID" value="OJI92036.1"/>
    <property type="molecule type" value="Genomic_DNA"/>
</dbReference>
<dbReference type="STRING" id="696762.PFRI_37470"/>
<protein>
    <recommendedName>
        <fullName evidence="2">Phytase-like domain-containing protein</fullName>
    </recommendedName>
</protein>
<gene>
    <name evidence="3" type="ORF">PFRI_37470</name>
</gene>
<evidence type="ECO:0000313" key="3">
    <source>
        <dbReference type="EMBL" id="OJI92036.1"/>
    </source>
</evidence>
<organism evidence="3 4">
    <name type="scientific">Planktotalea frisia</name>
    <dbReference type="NCBI Taxonomy" id="696762"/>
    <lineage>
        <taxon>Bacteria</taxon>
        <taxon>Pseudomonadati</taxon>
        <taxon>Pseudomonadota</taxon>
        <taxon>Alphaproteobacteria</taxon>
        <taxon>Rhodobacterales</taxon>
        <taxon>Paracoccaceae</taxon>
        <taxon>Planktotalea</taxon>
    </lineage>
</organism>
<proteinExistence type="predicted"/>
<dbReference type="AlphaFoldDB" id="A0A1L9NRU6"/>
<dbReference type="Pfam" id="PF13449">
    <property type="entry name" value="Phytase-like"/>
    <property type="match status" value="1"/>
</dbReference>
<name>A0A1L9NRU6_9RHOB</name>
<dbReference type="InterPro" id="IPR014567">
    <property type="entry name" value="UCP031900"/>
</dbReference>
<dbReference type="PIRSF" id="PIRSF031900">
    <property type="entry name" value="UCP031900"/>
    <property type="match status" value="1"/>
</dbReference>
<evidence type="ECO:0000256" key="1">
    <source>
        <dbReference type="SAM" id="SignalP"/>
    </source>
</evidence>
<dbReference type="RefSeq" id="WP_072632232.1">
    <property type="nucleotide sequence ID" value="NZ_MLCB01000203.1"/>
</dbReference>
<feature type="signal peptide" evidence="1">
    <location>
        <begin position="1"/>
        <end position="19"/>
    </location>
</feature>
<evidence type="ECO:0000259" key="2">
    <source>
        <dbReference type="Pfam" id="PF13449"/>
    </source>
</evidence>
<evidence type="ECO:0000313" key="4">
    <source>
        <dbReference type="Proteomes" id="UP000184514"/>
    </source>
</evidence>
<accession>A0A1L9NRU6</accession>
<sequence>MRKCLAVTVALFYASSLFAAPLAVPVAEFEWSPDVDGFGGISGLEVDAKGIKFHAVSDDGVLYSGSLVRGEDGQLTGAKLENSVQLLMENGKRPDPKRFRDLEGLALGDDGALRMSAEGRARILTYSDATGTPTAQTLPKRARHAPNNVGFEAFAISKAGKLFVIPEGSNTIREPFPIYRNAENGTWRHIYNFPRSGGFRPVGADFGPDGHLYVLSRSFIGFAFLTRIDRVIFEAARPKRHEHLFTSSIGQFDNLEGIAAWHDASGATRLLAVSDDNFSRFQRTIMVEFLLQE</sequence>
<dbReference type="SUPFAM" id="SSF101898">
    <property type="entry name" value="NHL repeat"/>
    <property type="match status" value="1"/>
</dbReference>
<dbReference type="OrthoDB" id="9798693at2"/>
<dbReference type="Proteomes" id="UP000184514">
    <property type="component" value="Unassembled WGS sequence"/>
</dbReference>
<feature type="domain" description="Phytase-like" evidence="2">
    <location>
        <begin position="37"/>
        <end position="278"/>
    </location>
</feature>
<reference evidence="3 4" key="1">
    <citation type="submission" date="2016-10" db="EMBL/GenBank/DDBJ databases">
        <title>Genome sequence of Planktotalea frisia SH6-1.</title>
        <authorList>
            <person name="Poehlein A."/>
            <person name="Bakenhus I."/>
            <person name="Voget S."/>
            <person name="Brinkhoff T."/>
            <person name="Simon M."/>
        </authorList>
    </citation>
    <scope>NUCLEOTIDE SEQUENCE [LARGE SCALE GENOMIC DNA]</scope>
    <source>
        <strain evidence="3 4">SH6-1</strain>
    </source>
</reference>
<keyword evidence="4" id="KW-1185">Reference proteome</keyword>
<dbReference type="InterPro" id="IPR011042">
    <property type="entry name" value="6-blade_b-propeller_TolB-like"/>
</dbReference>
<dbReference type="Gene3D" id="2.120.10.30">
    <property type="entry name" value="TolB, C-terminal domain"/>
    <property type="match status" value="1"/>
</dbReference>